<evidence type="ECO:0000256" key="7">
    <source>
        <dbReference type="ARBA" id="ARBA00023125"/>
    </source>
</evidence>
<evidence type="ECO:0000256" key="10">
    <source>
        <dbReference type="ARBA" id="ARBA00023254"/>
    </source>
</evidence>
<feature type="compositionally biased region" description="Low complexity" evidence="11">
    <location>
        <begin position="593"/>
        <end position="612"/>
    </location>
</feature>
<reference evidence="13 14" key="1">
    <citation type="submission" date="2024-02" db="EMBL/GenBank/DDBJ databases">
        <title>Chromosome-scale genome assembly of the rough periwinkle Littorina saxatilis.</title>
        <authorList>
            <person name="De Jode A."/>
            <person name="Faria R."/>
            <person name="Formenti G."/>
            <person name="Sims Y."/>
            <person name="Smith T.P."/>
            <person name="Tracey A."/>
            <person name="Wood J.M.D."/>
            <person name="Zagrodzka Z.B."/>
            <person name="Johannesson K."/>
            <person name="Butlin R.K."/>
            <person name="Leder E.H."/>
        </authorList>
    </citation>
    <scope>NUCLEOTIDE SEQUENCE [LARGE SCALE GENOMIC DNA]</scope>
    <source>
        <strain evidence="13">Snail1</strain>
        <tissue evidence="13">Muscle</tissue>
    </source>
</reference>
<dbReference type="InterPro" id="IPR024970">
    <property type="entry name" value="Maelstrom"/>
</dbReference>
<feature type="region of interest" description="Disordered" evidence="11">
    <location>
        <begin position="351"/>
        <end position="447"/>
    </location>
</feature>
<feature type="compositionally biased region" description="Acidic residues" evidence="11">
    <location>
        <begin position="423"/>
        <end position="432"/>
    </location>
</feature>
<keyword evidence="14" id="KW-1185">Reference proteome</keyword>
<dbReference type="GO" id="GO:0007140">
    <property type="term" value="P:male meiotic nuclear division"/>
    <property type="evidence" value="ECO:0007669"/>
    <property type="project" value="TreeGrafter"/>
</dbReference>
<keyword evidence="10" id="KW-0469">Meiosis</keyword>
<dbReference type="GO" id="GO:0043186">
    <property type="term" value="C:P granule"/>
    <property type="evidence" value="ECO:0007669"/>
    <property type="project" value="TreeGrafter"/>
</dbReference>
<evidence type="ECO:0000256" key="3">
    <source>
        <dbReference type="ARBA" id="ARBA00007057"/>
    </source>
</evidence>
<dbReference type="AlphaFoldDB" id="A0AAN9BH90"/>
<organism evidence="13 14">
    <name type="scientific">Littorina saxatilis</name>
    <dbReference type="NCBI Taxonomy" id="31220"/>
    <lineage>
        <taxon>Eukaryota</taxon>
        <taxon>Metazoa</taxon>
        <taxon>Spiralia</taxon>
        <taxon>Lophotrochozoa</taxon>
        <taxon>Mollusca</taxon>
        <taxon>Gastropoda</taxon>
        <taxon>Caenogastropoda</taxon>
        <taxon>Littorinimorpha</taxon>
        <taxon>Littorinoidea</taxon>
        <taxon>Littorinidae</taxon>
        <taxon>Littorina</taxon>
    </lineage>
</organism>
<evidence type="ECO:0000256" key="5">
    <source>
        <dbReference type="ARBA" id="ARBA00022490"/>
    </source>
</evidence>
<dbReference type="GO" id="GO:0005634">
    <property type="term" value="C:nucleus"/>
    <property type="evidence" value="ECO:0007669"/>
    <property type="project" value="UniProtKB-SubCell"/>
</dbReference>
<dbReference type="PANTHER" id="PTHR21358:SF4">
    <property type="entry name" value="PROTEIN MAELSTROM HOMOLOG"/>
    <property type="match status" value="1"/>
</dbReference>
<dbReference type="GO" id="GO:0034587">
    <property type="term" value="P:piRNA processing"/>
    <property type="evidence" value="ECO:0007669"/>
    <property type="project" value="TreeGrafter"/>
</dbReference>
<feature type="compositionally biased region" description="Polar residues" evidence="11">
    <location>
        <begin position="701"/>
        <end position="717"/>
    </location>
</feature>
<accession>A0AAN9BH90</accession>
<dbReference type="GO" id="GO:0043565">
    <property type="term" value="F:sequence-specific DNA binding"/>
    <property type="evidence" value="ECO:0007669"/>
    <property type="project" value="TreeGrafter"/>
</dbReference>
<protein>
    <recommendedName>
        <fullName evidence="12">Maelstrom domain-containing protein</fullName>
    </recommendedName>
</protein>
<sequence>MPPKKNKNQLNGFWLWAQKHKPSWRAQGLRVGTNEELLCIANPLWKSLDVGERREWDRRAKAERGAAKGGIGDMGRLDNVGNVIGQRRDPAEDARRRREAEIKAVTSKWPGKDLTQERFYFINFQEMCELSESDNTVEREFLPRELAMVEYSLKQGIVQFYHQFVWPGDIPMGFRFQADKVSEEFHKIPAQKMEDDSEDYRRIWQKMLQVMKAGVKDGEYPPLYCLTNDYDKIKYLCDWMWVRGAMVAGNNGENPLGKVCSIEDLVVALLAASGKPGTERLARSQITSRLDGSQWEFIPATTCDFHKEKDVSRFCALAVVRRTAYTMSDMVGLHYDISLSERHVPVREEEEGAGVARILPPGSVPMYNRPQRGGGGGARMPSRRDEAKPGMEPRGGGGGSSYSQLARQGARVAQGQGASGTSGDDDDDDEEFTGQYMPQPRRMQPSTNKLISSQSVMLRYNEVPAAPPGPKGGQFEDSDWPTLGGGRARPAVRQTEEYEDFPALGGGTWASHGGPGSQLSGLPMSELTLANASSVLLAGEGKGTTLAAASSSPGVTAPPGFGDTSGMGRGASLSGSTGAQAPSLGRGMPPAFGRGSSPPSIGRGSMPSVGRGEPPGVGRGTMPSVGRGEMPAVGRGAMPSVGRGTMPSVGRGEMSGDMPSFGRGAAPSVGRSDVQPFGRGDMPAVGRGSMPSVGRGERPGATNQASPAKSTSGNSVDVNCYQPDPSAFADDFHTSPSNDDFPALQVGRGYAPGSRGGAEPSVGRGYNPSRGRGYAP</sequence>
<proteinExistence type="inferred from homology"/>
<name>A0AAN9BH90_9CAEN</name>
<comment type="subcellular location">
    <subcellularLocation>
        <location evidence="2">Cytoplasm</location>
    </subcellularLocation>
    <subcellularLocation>
        <location evidence="1">Nucleus</location>
    </subcellularLocation>
</comment>
<evidence type="ECO:0000256" key="11">
    <source>
        <dbReference type="SAM" id="MobiDB-lite"/>
    </source>
</evidence>
<keyword evidence="9" id="KW-0539">Nucleus</keyword>
<evidence type="ECO:0000313" key="13">
    <source>
        <dbReference type="EMBL" id="KAK7106196.1"/>
    </source>
</evidence>
<keyword evidence="6" id="KW-0221">Differentiation</keyword>
<dbReference type="GO" id="GO:0060964">
    <property type="term" value="P:regulation of miRNA-mediated gene silencing"/>
    <property type="evidence" value="ECO:0007669"/>
    <property type="project" value="InterPro"/>
</dbReference>
<feature type="region of interest" description="Disordered" evidence="11">
    <location>
        <begin position="547"/>
        <end position="776"/>
    </location>
</feature>
<dbReference type="Pfam" id="PF13017">
    <property type="entry name" value="Maelstrom"/>
    <property type="match status" value="1"/>
</dbReference>
<dbReference type="InterPro" id="IPR036910">
    <property type="entry name" value="HMG_box_dom_sf"/>
</dbReference>
<evidence type="ECO:0000256" key="4">
    <source>
        <dbReference type="ARBA" id="ARBA00022473"/>
    </source>
</evidence>
<evidence type="ECO:0000256" key="6">
    <source>
        <dbReference type="ARBA" id="ARBA00022782"/>
    </source>
</evidence>
<keyword evidence="8" id="KW-0943">RNA-mediated gene silencing</keyword>
<comment type="similarity">
    <text evidence="3">Belongs to the maelstrom family.</text>
</comment>
<evidence type="ECO:0000259" key="12">
    <source>
        <dbReference type="Pfam" id="PF13017"/>
    </source>
</evidence>
<dbReference type="InterPro" id="IPR039259">
    <property type="entry name" value="Protein_maelstrom"/>
</dbReference>
<keyword evidence="5" id="KW-0963">Cytoplasm</keyword>
<evidence type="ECO:0000256" key="2">
    <source>
        <dbReference type="ARBA" id="ARBA00004496"/>
    </source>
</evidence>
<dbReference type="GO" id="GO:0045892">
    <property type="term" value="P:negative regulation of DNA-templated transcription"/>
    <property type="evidence" value="ECO:0007669"/>
    <property type="project" value="TreeGrafter"/>
</dbReference>
<keyword evidence="7" id="KW-0238">DNA-binding</keyword>
<comment type="caution">
    <text evidence="13">The sequence shown here is derived from an EMBL/GenBank/DDBJ whole genome shotgun (WGS) entry which is preliminary data.</text>
</comment>
<evidence type="ECO:0000256" key="8">
    <source>
        <dbReference type="ARBA" id="ARBA00023158"/>
    </source>
</evidence>
<dbReference type="EMBL" id="JBAMIC010000007">
    <property type="protein sequence ID" value="KAK7106196.1"/>
    <property type="molecule type" value="Genomic_DNA"/>
</dbReference>
<feature type="compositionally biased region" description="Basic and acidic residues" evidence="11">
    <location>
        <begin position="382"/>
        <end position="391"/>
    </location>
</feature>
<gene>
    <name evidence="13" type="ORF">V1264_017482</name>
</gene>
<evidence type="ECO:0000256" key="1">
    <source>
        <dbReference type="ARBA" id="ARBA00004123"/>
    </source>
</evidence>
<feature type="domain" description="Maelstrom" evidence="12">
    <location>
        <begin position="136"/>
        <end position="348"/>
    </location>
</feature>
<dbReference type="GO" id="GO:0007283">
    <property type="term" value="P:spermatogenesis"/>
    <property type="evidence" value="ECO:0007669"/>
    <property type="project" value="TreeGrafter"/>
</dbReference>
<dbReference type="GO" id="GO:0030154">
    <property type="term" value="P:cell differentiation"/>
    <property type="evidence" value="ECO:0007669"/>
    <property type="project" value="UniProtKB-KW"/>
</dbReference>
<feature type="region of interest" description="Disordered" evidence="11">
    <location>
        <begin position="463"/>
        <end position="489"/>
    </location>
</feature>
<evidence type="ECO:0000256" key="9">
    <source>
        <dbReference type="ARBA" id="ARBA00023242"/>
    </source>
</evidence>
<dbReference type="SUPFAM" id="SSF47095">
    <property type="entry name" value="HMG-box"/>
    <property type="match status" value="1"/>
</dbReference>
<dbReference type="PANTHER" id="PTHR21358">
    <property type="entry name" value="PROTEIN MAELSTROM HOMOLOG"/>
    <property type="match status" value="1"/>
</dbReference>
<evidence type="ECO:0000313" key="14">
    <source>
        <dbReference type="Proteomes" id="UP001374579"/>
    </source>
</evidence>
<keyword evidence="4" id="KW-0217">Developmental protein</keyword>
<dbReference type="Proteomes" id="UP001374579">
    <property type="component" value="Unassembled WGS sequence"/>
</dbReference>